<sequence length="147" mass="14886">MIERLAPLLVSFMSRDFGQKLRRARRNGLLYLVCGLLALTAYGAGVAGVVLVLANAYGAVAALFALAIAALSLAVAALAAVLMCNRNDRKLAAASPVGGALLGVAAASLLPLLLRSRLVTGAAILATIAVLAFRSRADGGDDSSSPP</sequence>
<gene>
    <name evidence="2" type="ORF">D3877_17220</name>
</gene>
<organism evidence="2 3">
    <name type="scientific">Azospirillum cavernae</name>
    <dbReference type="NCBI Taxonomy" id="2320860"/>
    <lineage>
        <taxon>Bacteria</taxon>
        <taxon>Pseudomonadati</taxon>
        <taxon>Pseudomonadota</taxon>
        <taxon>Alphaproteobacteria</taxon>
        <taxon>Rhodospirillales</taxon>
        <taxon>Azospirillaceae</taxon>
        <taxon>Azospirillum</taxon>
    </lineage>
</organism>
<keyword evidence="1" id="KW-0472">Membrane</keyword>
<feature type="transmembrane region" description="Helical" evidence="1">
    <location>
        <begin position="29"/>
        <end position="54"/>
    </location>
</feature>
<protein>
    <submittedName>
        <fullName evidence="2">Uncharacterized protein</fullName>
    </submittedName>
</protein>
<dbReference type="RefSeq" id="WP_147395217.1">
    <property type="nucleotide sequence ID" value="NZ_QYUL01000002.1"/>
</dbReference>
<dbReference type="EMBL" id="QYUL01000002">
    <property type="protein sequence ID" value="RJF81841.1"/>
    <property type="molecule type" value="Genomic_DNA"/>
</dbReference>
<dbReference type="Proteomes" id="UP000283458">
    <property type="component" value="Unassembled WGS sequence"/>
</dbReference>
<accession>A0A418VXD9</accession>
<evidence type="ECO:0000313" key="2">
    <source>
        <dbReference type="EMBL" id="RJF81841.1"/>
    </source>
</evidence>
<evidence type="ECO:0000313" key="3">
    <source>
        <dbReference type="Proteomes" id="UP000283458"/>
    </source>
</evidence>
<dbReference type="AlphaFoldDB" id="A0A418VXD9"/>
<feature type="transmembrane region" description="Helical" evidence="1">
    <location>
        <begin position="91"/>
        <end position="110"/>
    </location>
</feature>
<comment type="caution">
    <text evidence="2">The sequence shown here is derived from an EMBL/GenBank/DDBJ whole genome shotgun (WGS) entry which is preliminary data.</text>
</comment>
<keyword evidence="1" id="KW-1133">Transmembrane helix</keyword>
<keyword evidence="1" id="KW-0812">Transmembrane</keyword>
<reference evidence="2 3" key="1">
    <citation type="submission" date="2018-09" db="EMBL/GenBank/DDBJ databases">
        <authorList>
            <person name="Zhu H."/>
        </authorList>
    </citation>
    <scope>NUCLEOTIDE SEQUENCE [LARGE SCALE GENOMIC DNA]</scope>
    <source>
        <strain evidence="2 3">K2W22B-5</strain>
    </source>
</reference>
<keyword evidence="3" id="KW-1185">Reference proteome</keyword>
<proteinExistence type="predicted"/>
<evidence type="ECO:0000256" key="1">
    <source>
        <dbReference type="SAM" id="Phobius"/>
    </source>
</evidence>
<name>A0A418VXD9_9PROT</name>
<feature type="transmembrane region" description="Helical" evidence="1">
    <location>
        <begin position="60"/>
        <end position="84"/>
    </location>
</feature>
<feature type="transmembrane region" description="Helical" evidence="1">
    <location>
        <begin position="116"/>
        <end position="133"/>
    </location>
</feature>